<keyword evidence="5" id="KW-0597">Phosphoprotein</keyword>
<dbReference type="CDD" id="cd18773">
    <property type="entry name" value="PDC1_HK_sensor"/>
    <property type="match status" value="1"/>
</dbReference>
<dbReference type="RefSeq" id="WP_041050089.1">
    <property type="nucleotide sequence ID" value="NZ_JXAK01000047.1"/>
</dbReference>
<evidence type="ECO:0000256" key="11">
    <source>
        <dbReference type="ARBA" id="ARBA00022989"/>
    </source>
</evidence>
<evidence type="ECO:0000256" key="4">
    <source>
        <dbReference type="ARBA" id="ARBA00022475"/>
    </source>
</evidence>
<dbReference type="InterPro" id="IPR004358">
    <property type="entry name" value="Sig_transdc_His_kin-like_C"/>
</dbReference>
<dbReference type="EC" id="2.7.13.3" evidence="3"/>
<evidence type="ECO:0000256" key="9">
    <source>
        <dbReference type="ARBA" id="ARBA00022777"/>
    </source>
</evidence>
<name>A0ABR5AEW0_9BACL</name>
<dbReference type="Gene3D" id="3.30.565.10">
    <property type="entry name" value="Histidine kinase-like ATPase, C-terminal domain"/>
    <property type="match status" value="1"/>
</dbReference>
<feature type="domain" description="Histidine kinase" evidence="15">
    <location>
        <begin position="394"/>
        <end position="590"/>
    </location>
</feature>
<dbReference type="Pfam" id="PF02518">
    <property type="entry name" value="HATPase_c"/>
    <property type="match status" value="1"/>
</dbReference>
<keyword evidence="18" id="KW-1185">Reference proteome</keyword>
<dbReference type="SUPFAM" id="SSF55874">
    <property type="entry name" value="ATPase domain of HSP90 chaperone/DNA topoisomerase II/histidine kinase"/>
    <property type="match status" value="1"/>
</dbReference>
<proteinExistence type="predicted"/>
<evidence type="ECO:0000256" key="5">
    <source>
        <dbReference type="ARBA" id="ARBA00022553"/>
    </source>
</evidence>
<keyword evidence="4" id="KW-1003">Cell membrane</keyword>
<dbReference type="Proteomes" id="UP000031967">
    <property type="component" value="Unassembled WGS sequence"/>
</dbReference>
<comment type="caution">
    <text evidence="17">The sequence shown here is derived from an EMBL/GenBank/DDBJ whole genome shotgun (WGS) entry which is preliminary data.</text>
</comment>
<dbReference type="PROSITE" id="PS50109">
    <property type="entry name" value="HIS_KIN"/>
    <property type="match status" value="1"/>
</dbReference>
<evidence type="ECO:0000256" key="12">
    <source>
        <dbReference type="ARBA" id="ARBA00023012"/>
    </source>
</evidence>
<comment type="catalytic activity">
    <reaction evidence="1">
        <text>ATP + protein L-histidine = ADP + protein N-phospho-L-histidine.</text>
        <dbReference type="EC" id="2.7.13.3"/>
    </reaction>
</comment>
<keyword evidence="7 14" id="KW-0812">Transmembrane</keyword>
<dbReference type="CDD" id="cd06225">
    <property type="entry name" value="HAMP"/>
    <property type="match status" value="1"/>
</dbReference>
<feature type="transmembrane region" description="Helical" evidence="14">
    <location>
        <begin position="300"/>
        <end position="323"/>
    </location>
</feature>
<dbReference type="SMART" id="SM00387">
    <property type="entry name" value="HATPase_c"/>
    <property type="match status" value="1"/>
</dbReference>
<dbReference type="SMART" id="SM00304">
    <property type="entry name" value="HAMP"/>
    <property type="match status" value="1"/>
</dbReference>
<dbReference type="PROSITE" id="PS50885">
    <property type="entry name" value="HAMP"/>
    <property type="match status" value="1"/>
</dbReference>
<evidence type="ECO:0000256" key="2">
    <source>
        <dbReference type="ARBA" id="ARBA00004651"/>
    </source>
</evidence>
<dbReference type="GO" id="GO:0016301">
    <property type="term" value="F:kinase activity"/>
    <property type="evidence" value="ECO:0007669"/>
    <property type="project" value="UniProtKB-KW"/>
</dbReference>
<evidence type="ECO:0000256" key="13">
    <source>
        <dbReference type="ARBA" id="ARBA00023136"/>
    </source>
</evidence>
<keyword evidence="13 14" id="KW-0472">Membrane</keyword>
<dbReference type="PANTHER" id="PTHR34220">
    <property type="entry name" value="SENSOR HISTIDINE KINASE YPDA"/>
    <property type="match status" value="1"/>
</dbReference>
<dbReference type="InterPro" id="IPR003594">
    <property type="entry name" value="HATPase_dom"/>
</dbReference>
<dbReference type="InterPro" id="IPR003660">
    <property type="entry name" value="HAMP_dom"/>
</dbReference>
<dbReference type="InterPro" id="IPR033479">
    <property type="entry name" value="dCache_1"/>
</dbReference>
<dbReference type="Gene3D" id="6.10.340.10">
    <property type="match status" value="1"/>
</dbReference>
<dbReference type="PRINTS" id="PR00344">
    <property type="entry name" value="BCTRLSENSOR"/>
</dbReference>
<evidence type="ECO:0000313" key="18">
    <source>
        <dbReference type="Proteomes" id="UP000031967"/>
    </source>
</evidence>
<keyword evidence="8" id="KW-0547">Nucleotide-binding</keyword>
<dbReference type="EMBL" id="JXAK01000047">
    <property type="protein sequence ID" value="KIL38937.1"/>
    <property type="molecule type" value="Genomic_DNA"/>
</dbReference>
<evidence type="ECO:0000259" key="15">
    <source>
        <dbReference type="PROSITE" id="PS50109"/>
    </source>
</evidence>
<evidence type="ECO:0000256" key="7">
    <source>
        <dbReference type="ARBA" id="ARBA00022692"/>
    </source>
</evidence>
<keyword evidence="9 17" id="KW-0418">Kinase</keyword>
<dbReference type="InterPro" id="IPR005467">
    <property type="entry name" value="His_kinase_dom"/>
</dbReference>
<reference evidence="17 18" key="1">
    <citation type="submission" date="2014-12" db="EMBL/GenBank/DDBJ databases">
        <title>Draft genome sequence of Paenibacillus kamchatkensis strain B-2647.</title>
        <authorList>
            <person name="Karlyshev A.V."/>
            <person name="Kudryashova E.B."/>
        </authorList>
    </citation>
    <scope>NUCLEOTIDE SEQUENCE [LARGE SCALE GENOMIC DNA]</scope>
    <source>
        <strain evidence="17 18">VKM B-2647</strain>
    </source>
</reference>
<evidence type="ECO:0000256" key="3">
    <source>
        <dbReference type="ARBA" id="ARBA00012438"/>
    </source>
</evidence>
<keyword evidence="10" id="KW-0067">ATP-binding</keyword>
<dbReference type="Pfam" id="PF06580">
    <property type="entry name" value="His_kinase"/>
    <property type="match status" value="1"/>
</dbReference>
<feature type="domain" description="HAMP" evidence="16">
    <location>
        <begin position="321"/>
        <end position="373"/>
    </location>
</feature>
<gene>
    <name evidence="17" type="ORF">SD70_23065</name>
</gene>
<keyword evidence="12" id="KW-0902">Two-component regulatory system</keyword>
<evidence type="ECO:0000256" key="1">
    <source>
        <dbReference type="ARBA" id="ARBA00000085"/>
    </source>
</evidence>
<evidence type="ECO:0000256" key="10">
    <source>
        <dbReference type="ARBA" id="ARBA00022840"/>
    </source>
</evidence>
<sequence>MKRWSLRKKMLTMFLLLIAVPLSLQGLITYYEFATTIERRTADSTTQIAGQINRNLDRTLMEMQRLSLMPVYDQRVLMILNKYSLPENARTWPSLDEREKMFLYISGLAYNRPEVKGIQLIANNGFIFTNVDSSRMQFSVDVRSEDWYRRISEAQGAWVVIPQHKPNYYTENEPQTYFSVARLIREPDTDRILGIIKIDLKLDVFRNILSNVRAEEKCSLSIVNASNELFYNESGCRLDAATMKSLHEVELPNESFARDMDIGGRRFLTVVDYSDFSGLKVISFIPVSSLLKDTVALRNFTLFIAGVFLVIAGILAVFFAYRISEPLVRLKKKMMLVERGDFQQNVPVGSQDEIGQLGKGFNRMTGEINRLVKEVYEIGLKEKEAELAALQSQINPHFIYNTLESINMMAIGKSNYDVSDMVTALGKMLRYTVDKYDRLVPLSEELDWVASYVKIQQQRYGERLHVVFDVEEDVRQLPVPKLLLQPLVENAIVHGIGDKEQGNVWISAVRFGEQLLLTVRDDGAGMTEEQIGHLRASLSQPLPDGGHKRGLALRNIAQRLVMMFGADYGLEVDGSPGEGAAFTITLPVMERIEGYGDQNIAG</sequence>
<organism evidence="17 18">
    <name type="scientific">Gordoniibacillus kamchatkensis</name>
    <dbReference type="NCBI Taxonomy" id="1590651"/>
    <lineage>
        <taxon>Bacteria</taxon>
        <taxon>Bacillati</taxon>
        <taxon>Bacillota</taxon>
        <taxon>Bacilli</taxon>
        <taxon>Bacillales</taxon>
        <taxon>Paenibacillaceae</taxon>
        <taxon>Gordoniibacillus</taxon>
    </lineage>
</organism>
<dbReference type="SUPFAM" id="SSF158472">
    <property type="entry name" value="HAMP domain-like"/>
    <property type="match status" value="1"/>
</dbReference>
<keyword evidence="11 14" id="KW-1133">Transmembrane helix</keyword>
<evidence type="ECO:0000256" key="14">
    <source>
        <dbReference type="SAM" id="Phobius"/>
    </source>
</evidence>
<dbReference type="Pfam" id="PF02743">
    <property type="entry name" value="dCache_1"/>
    <property type="match status" value="1"/>
</dbReference>
<dbReference type="PANTHER" id="PTHR34220:SF7">
    <property type="entry name" value="SENSOR HISTIDINE KINASE YPDA"/>
    <property type="match status" value="1"/>
</dbReference>
<evidence type="ECO:0000313" key="17">
    <source>
        <dbReference type="EMBL" id="KIL38937.1"/>
    </source>
</evidence>
<keyword evidence="6" id="KW-0808">Transferase</keyword>
<evidence type="ECO:0000256" key="6">
    <source>
        <dbReference type="ARBA" id="ARBA00022679"/>
    </source>
</evidence>
<comment type="subcellular location">
    <subcellularLocation>
        <location evidence="2">Cell membrane</location>
        <topology evidence="2">Multi-pass membrane protein</topology>
    </subcellularLocation>
</comment>
<accession>A0ABR5AEW0</accession>
<dbReference type="InterPro" id="IPR036890">
    <property type="entry name" value="HATPase_C_sf"/>
</dbReference>
<dbReference type="Pfam" id="PF00672">
    <property type="entry name" value="HAMP"/>
    <property type="match status" value="1"/>
</dbReference>
<evidence type="ECO:0000256" key="8">
    <source>
        <dbReference type="ARBA" id="ARBA00022741"/>
    </source>
</evidence>
<evidence type="ECO:0000259" key="16">
    <source>
        <dbReference type="PROSITE" id="PS50885"/>
    </source>
</evidence>
<dbReference type="InterPro" id="IPR050640">
    <property type="entry name" value="Bact_2-comp_sensor_kinase"/>
</dbReference>
<dbReference type="InterPro" id="IPR010559">
    <property type="entry name" value="Sig_transdc_His_kin_internal"/>
</dbReference>
<protein>
    <recommendedName>
        <fullName evidence="3">histidine kinase</fullName>
        <ecNumber evidence="3">2.7.13.3</ecNumber>
    </recommendedName>
</protein>